<feature type="domain" description="Peptidase M14" evidence="16">
    <location>
        <begin position="119"/>
        <end position="377"/>
    </location>
</feature>
<dbReference type="InterPro" id="IPR057246">
    <property type="entry name" value="CARBOXYPEPT_ZN_1"/>
</dbReference>
<evidence type="ECO:0000256" key="2">
    <source>
        <dbReference type="ARBA" id="ARBA00005988"/>
    </source>
</evidence>
<keyword evidence="8" id="KW-0862">Zinc</keyword>
<evidence type="ECO:0000313" key="18">
    <source>
        <dbReference type="Proteomes" id="UP000594220"/>
    </source>
</evidence>
<dbReference type="OMA" id="EWIAISS"/>
<dbReference type="SMART" id="SM00631">
    <property type="entry name" value="Zn_pept"/>
    <property type="match status" value="1"/>
</dbReference>
<dbReference type="PROSITE" id="PS00132">
    <property type="entry name" value="CARBOXYPEPT_ZN_1"/>
    <property type="match status" value="1"/>
</dbReference>
<dbReference type="Proteomes" id="UP000594220">
    <property type="component" value="Unplaced"/>
</dbReference>
<keyword evidence="18" id="KW-1185">Reference proteome</keyword>
<dbReference type="PANTHER" id="PTHR11705:SF20">
    <property type="entry name" value="CARBOXYPEPTIDASE B"/>
    <property type="match status" value="1"/>
</dbReference>
<keyword evidence="5" id="KW-0479">Metal-binding</keyword>
<dbReference type="Gene3D" id="3.30.70.340">
    <property type="entry name" value="Metallocarboxypeptidase-like"/>
    <property type="match status" value="1"/>
</dbReference>
<evidence type="ECO:0000256" key="13">
    <source>
        <dbReference type="ARBA" id="ARBA00039143"/>
    </source>
</evidence>
<keyword evidence="9" id="KW-0482">Metalloprotease</keyword>
<proteinExistence type="inferred from homology"/>
<comment type="caution">
    <text evidence="15">Lacks conserved residue(s) required for the propagation of feature annotation.</text>
</comment>
<keyword evidence="7" id="KW-0378">Hydrolase</keyword>
<keyword evidence="10" id="KW-1015">Disulfide bond</keyword>
<dbReference type="PRINTS" id="PR00765">
    <property type="entry name" value="CRBOXYPTASEA"/>
</dbReference>
<dbReference type="InterPro" id="IPR057247">
    <property type="entry name" value="CARBOXYPEPT_ZN_2"/>
</dbReference>
<dbReference type="InterPro" id="IPR003146">
    <property type="entry name" value="M14A_act_pep"/>
</dbReference>
<dbReference type="SUPFAM" id="SSF54897">
    <property type="entry name" value="Protease propeptides/inhibitors"/>
    <property type="match status" value="1"/>
</dbReference>
<dbReference type="SUPFAM" id="SSF53187">
    <property type="entry name" value="Zn-dependent exopeptidases"/>
    <property type="match status" value="1"/>
</dbReference>
<gene>
    <name evidence="17" type="primary">CPB1</name>
</gene>
<evidence type="ECO:0000256" key="10">
    <source>
        <dbReference type="ARBA" id="ARBA00023157"/>
    </source>
</evidence>
<evidence type="ECO:0000256" key="3">
    <source>
        <dbReference type="ARBA" id="ARBA00022645"/>
    </source>
</evidence>
<dbReference type="InterPro" id="IPR000834">
    <property type="entry name" value="Peptidase_M14"/>
</dbReference>
<dbReference type="AlphaFoldDB" id="A0A7M4F540"/>
<comment type="similarity">
    <text evidence="2 15">Belongs to the peptidase M14 family.</text>
</comment>
<organism evidence="17 18">
    <name type="scientific">Crocodylus porosus</name>
    <name type="common">Saltwater crocodile</name>
    <name type="synonym">Estuarine crocodile</name>
    <dbReference type="NCBI Taxonomy" id="8502"/>
    <lineage>
        <taxon>Eukaryota</taxon>
        <taxon>Metazoa</taxon>
        <taxon>Chordata</taxon>
        <taxon>Craniata</taxon>
        <taxon>Vertebrata</taxon>
        <taxon>Euteleostomi</taxon>
        <taxon>Archelosauria</taxon>
        <taxon>Archosauria</taxon>
        <taxon>Crocodylia</taxon>
        <taxon>Longirostres</taxon>
        <taxon>Crocodylidae</taxon>
        <taxon>Crocodylus</taxon>
    </lineage>
</organism>
<evidence type="ECO:0000259" key="16">
    <source>
        <dbReference type="PROSITE" id="PS52035"/>
    </source>
</evidence>
<dbReference type="PANTHER" id="PTHR11705">
    <property type="entry name" value="PROTEASE FAMILY M14 CARBOXYPEPTIDASE A,B"/>
    <property type="match status" value="1"/>
</dbReference>
<evidence type="ECO:0000256" key="9">
    <source>
        <dbReference type="ARBA" id="ARBA00023049"/>
    </source>
</evidence>
<comment type="subcellular location">
    <subcellularLocation>
        <location evidence="12">Zymogen granule lumen</location>
    </subcellularLocation>
</comment>
<reference evidence="17" key="1">
    <citation type="submission" date="2025-08" db="UniProtKB">
        <authorList>
            <consortium name="Ensembl"/>
        </authorList>
    </citation>
    <scope>IDENTIFICATION</scope>
</reference>
<dbReference type="FunFam" id="3.40.630.10:FF:000001">
    <property type="entry name" value="Carboxypeptidase B"/>
    <property type="match status" value="1"/>
</dbReference>
<comment type="cofactor">
    <cofactor evidence="1">
        <name>Zn(2+)</name>
        <dbReference type="ChEBI" id="CHEBI:29105"/>
    </cofactor>
</comment>
<name>A0A7M4F540_CROPO</name>
<evidence type="ECO:0000256" key="14">
    <source>
        <dbReference type="ARBA" id="ARBA00039334"/>
    </source>
</evidence>
<evidence type="ECO:0000313" key="17">
    <source>
        <dbReference type="Ensembl" id="ENSCPRP00005019700.1"/>
    </source>
</evidence>
<dbReference type="GO" id="GO:0008270">
    <property type="term" value="F:zinc ion binding"/>
    <property type="evidence" value="ECO:0007669"/>
    <property type="project" value="InterPro"/>
</dbReference>
<keyword evidence="4" id="KW-0645">Protease</keyword>
<evidence type="ECO:0000256" key="4">
    <source>
        <dbReference type="ARBA" id="ARBA00022670"/>
    </source>
</evidence>
<evidence type="ECO:0000256" key="7">
    <source>
        <dbReference type="ARBA" id="ARBA00022801"/>
    </source>
</evidence>
<dbReference type="Pfam" id="PF02244">
    <property type="entry name" value="Propep_M14"/>
    <property type="match status" value="1"/>
</dbReference>
<dbReference type="InterPro" id="IPR036990">
    <property type="entry name" value="M14A-like_propep"/>
</dbReference>
<accession>A0A7M4F540</accession>
<dbReference type="GO" id="GO:0004181">
    <property type="term" value="F:metallocarboxypeptidase activity"/>
    <property type="evidence" value="ECO:0007669"/>
    <property type="project" value="UniProtKB-EC"/>
</dbReference>
<dbReference type="GO" id="GO:0006508">
    <property type="term" value="P:proteolysis"/>
    <property type="evidence" value="ECO:0007669"/>
    <property type="project" value="UniProtKB-KW"/>
</dbReference>
<dbReference type="GO" id="GO:0005615">
    <property type="term" value="C:extracellular space"/>
    <property type="evidence" value="ECO:0007669"/>
    <property type="project" value="TreeGrafter"/>
</dbReference>
<evidence type="ECO:0000256" key="5">
    <source>
        <dbReference type="ARBA" id="ARBA00022723"/>
    </source>
</evidence>
<reference evidence="17" key="2">
    <citation type="submission" date="2025-09" db="UniProtKB">
        <authorList>
            <consortium name="Ensembl"/>
        </authorList>
    </citation>
    <scope>IDENTIFICATION</scope>
</reference>
<dbReference type="EC" id="3.4.17.2" evidence="13"/>
<dbReference type="PROSITE" id="PS00133">
    <property type="entry name" value="CARBOXYPEPT_ZN_2"/>
    <property type="match status" value="1"/>
</dbReference>
<dbReference type="Gene3D" id="3.40.630.10">
    <property type="entry name" value="Zn peptidases"/>
    <property type="match status" value="1"/>
</dbReference>
<evidence type="ECO:0000256" key="8">
    <source>
        <dbReference type="ARBA" id="ARBA00022833"/>
    </source>
</evidence>
<keyword evidence="3" id="KW-0121">Carboxypeptidase</keyword>
<sequence length="377" mass="42938">CTHSSCQQVSSCLAAGHTGYLMEGCRVCRSRVGRVAITYVLMCLIYSSFQVDFWHPDSITQIKPQTRVDFRVEADNSFDVENILEQNGMEYEVLIDNVQALLDTQFDSNIRSTGHSYNKYNNWEMIAAWTADMAAQNPDLVSRSVIGNTFEGRPMYLLKVGKSGHNKKAIFIDCGFHAREWISPAFCQWFVKEAVETYGKDELMTRLLTNLDFFVLPVLNIDGYVYTWTKNRMWRKTRSKHAGSSCIGTDPNRNFDAAWCTVGASKRPCDDTYCGSAPESEKETKALADFIRKHLSTIKAYLTIHSYSQMLLFPYSYTYDQAKNSNELTKKQGCLTRSLPVPPNCNYRELVNTVYSEDIKNNTTHQAKKEGKNFIGS</sequence>
<comment type="catalytic activity">
    <reaction evidence="11">
        <text>Preferential release of a C-terminal lysine or arginine amino acid.</text>
        <dbReference type="EC" id="3.4.17.2"/>
    </reaction>
</comment>
<keyword evidence="6" id="KW-0732">Signal</keyword>
<dbReference type="PROSITE" id="PS52035">
    <property type="entry name" value="PEPTIDASE_M14"/>
    <property type="match status" value="1"/>
</dbReference>
<dbReference type="GeneTree" id="ENSGT00940000157819"/>
<evidence type="ECO:0000256" key="1">
    <source>
        <dbReference type="ARBA" id="ARBA00001947"/>
    </source>
</evidence>
<dbReference type="Ensembl" id="ENSCPRT00005023029.1">
    <property type="protein sequence ID" value="ENSCPRP00005019700.1"/>
    <property type="gene ID" value="ENSCPRG00005013717.1"/>
</dbReference>
<dbReference type="Pfam" id="PF00246">
    <property type="entry name" value="Peptidase_M14"/>
    <property type="match status" value="1"/>
</dbReference>
<evidence type="ECO:0000256" key="6">
    <source>
        <dbReference type="ARBA" id="ARBA00022729"/>
    </source>
</evidence>
<evidence type="ECO:0000256" key="12">
    <source>
        <dbReference type="ARBA" id="ARBA00037795"/>
    </source>
</evidence>
<protein>
    <recommendedName>
        <fullName evidence="14">Carboxypeptidase B</fullName>
        <ecNumber evidence="13">3.4.17.2</ecNumber>
    </recommendedName>
</protein>
<evidence type="ECO:0000256" key="11">
    <source>
        <dbReference type="ARBA" id="ARBA00036114"/>
    </source>
</evidence>
<evidence type="ECO:0000256" key="15">
    <source>
        <dbReference type="PROSITE-ProRule" id="PRU01379"/>
    </source>
</evidence>